<feature type="domain" description="SIS" evidence="1">
    <location>
        <begin position="35"/>
        <end position="194"/>
    </location>
</feature>
<protein>
    <submittedName>
        <fullName evidence="2">SIS domain-containing protein</fullName>
    </submittedName>
</protein>
<dbReference type="Gene3D" id="3.40.50.10490">
    <property type="entry name" value="Glucose-6-phosphate isomerase like protein, domain 1"/>
    <property type="match status" value="1"/>
</dbReference>
<organism evidence="2 3">
    <name type="scientific">Aeromicrobium wangtongii</name>
    <dbReference type="NCBI Taxonomy" id="2969247"/>
    <lineage>
        <taxon>Bacteria</taxon>
        <taxon>Bacillati</taxon>
        <taxon>Actinomycetota</taxon>
        <taxon>Actinomycetes</taxon>
        <taxon>Propionibacteriales</taxon>
        <taxon>Nocardioidaceae</taxon>
        <taxon>Aeromicrobium</taxon>
    </lineage>
</organism>
<name>A0ABY5MBJ1_9ACTN</name>
<evidence type="ECO:0000313" key="2">
    <source>
        <dbReference type="EMBL" id="UUP15495.1"/>
    </source>
</evidence>
<dbReference type="InterPro" id="IPR001347">
    <property type="entry name" value="SIS_dom"/>
</dbReference>
<dbReference type="CDD" id="cd05006">
    <property type="entry name" value="SIS_GmhA"/>
    <property type="match status" value="1"/>
</dbReference>
<dbReference type="RefSeq" id="WP_232399802.1">
    <property type="nucleotide sequence ID" value="NZ_CP102173.1"/>
</dbReference>
<dbReference type="InterPro" id="IPR035461">
    <property type="entry name" value="GmhA/DiaA"/>
</dbReference>
<dbReference type="PANTHER" id="PTHR30390">
    <property type="entry name" value="SEDOHEPTULOSE 7-PHOSPHATE ISOMERASE / DNAA INITIATOR-ASSOCIATING FACTOR FOR REPLICATION INITIATION"/>
    <property type="match status" value="1"/>
</dbReference>
<dbReference type="Proteomes" id="UP001316184">
    <property type="component" value="Chromosome"/>
</dbReference>
<sequence>MRSGVVQSIQEWAELTPRLVDESLVNAVAAAGEAIVTSLAGGGRVLFAGNGGSASIASHLAAELVGRCVLDRQALAGLALADSASTLTALGNDHGYDTIFERGVSAFGRPGDVLVAMSTSGSSPNIVRAVARARETGLVSIAMTGERGDAFAASADHGLMVPSGSTQRVQEVHLMWGHAWCEQVDVRWHESERQHALTS</sequence>
<dbReference type="InterPro" id="IPR050099">
    <property type="entry name" value="SIS_GmhA/DiaA_subfam"/>
</dbReference>
<dbReference type="InterPro" id="IPR046348">
    <property type="entry name" value="SIS_dom_sf"/>
</dbReference>
<accession>A0ABY5MBJ1</accession>
<dbReference type="SUPFAM" id="SSF53697">
    <property type="entry name" value="SIS domain"/>
    <property type="match status" value="1"/>
</dbReference>
<dbReference type="PANTHER" id="PTHR30390:SF6">
    <property type="entry name" value="DNAA INITIATOR-ASSOCIATING PROTEIN DIAA"/>
    <property type="match status" value="1"/>
</dbReference>
<keyword evidence="3" id="KW-1185">Reference proteome</keyword>
<proteinExistence type="predicted"/>
<gene>
    <name evidence="2" type="ORF">NQV15_07325</name>
</gene>
<evidence type="ECO:0000313" key="3">
    <source>
        <dbReference type="Proteomes" id="UP001316184"/>
    </source>
</evidence>
<dbReference type="EMBL" id="CP102173">
    <property type="protein sequence ID" value="UUP15495.1"/>
    <property type="molecule type" value="Genomic_DNA"/>
</dbReference>
<dbReference type="PROSITE" id="PS51464">
    <property type="entry name" value="SIS"/>
    <property type="match status" value="1"/>
</dbReference>
<evidence type="ECO:0000259" key="1">
    <source>
        <dbReference type="PROSITE" id="PS51464"/>
    </source>
</evidence>
<reference evidence="2 3" key="1">
    <citation type="submission" date="2022-08" db="EMBL/GenBank/DDBJ databases">
        <title>novel species in genus Aeromicrobium.</title>
        <authorList>
            <person name="Ye L."/>
        </authorList>
    </citation>
    <scope>NUCLEOTIDE SEQUENCE [LARGE SCALE GENOMIC DNA]</scope>
    <source>
        <strain evidence="3">zg-Y1379</strain>
    </source>
</reference>
<dbReference type="Pfam" id="PF13580">
    <property type="entry name" value="SIS_2"/>
    <property type="match status" value="1"/>
</dbReference>